<feature type="region of interest" description="Disordered" evidence="1">
    <location>
        <begin position="33"/>
        <end position="140"/>
    </location>
</feature>
<organism evidence="2 3">
    <name type="scientific">Hallella mizrahii</name>
    <dbReference type="NCBI Taxonomy" id="2606637"/>
    <lineage>
        <taxon>Bacteria</taxon>
        <taxon>Pseudomonadati</taxon>
        <taxon>Bacteroidota</taxon>
        <taxon>Bacteroidia</taxon>
        <taxon>Bacteroidales</taxon>
        <taxon>Prevotellaceae</taxon>
        <taxon>Hallella</taxon>
    </lineage>
</organism>
<evidence type="ECO:0000256" key="1">
    <source>
        <dbReference type="SAM" id="MobiDB-lite"/>
    </source>
</evidence>
<gene>
    <name evidence="2" type="ORF">FYJ73_11565</name>
</gene>
<accession>A0A7K0KIK9</accession>
<protein>
    <submittedName>
        <fullName evidence="2">Uncharacterized protein</fullName>
    </submittedName>
</protein>
<dbReference type="EMBL" id="VUNG01000033">
    <property type="protein sequence ID" value="MST85295.1"/>
    <property type="molecule type" value="Genomic_DNA"/>
</dbReference>
<feature type="compositionally biased region" description="Basic and acidic residues" evidence="1">
    <location>
        <begin position="51"/>
        <end position="76"/>
    </location>
</feature>
<feature type="region of interest" description="Disordered" evidence="1">
    <location>
        <begin position="156"/>
        <end position="267"/>
    </location>
</feature>
<name>A0A7K0KIK9_9BACT</name>
<sequence>MIIYDLFLKKEPVEFMPKPKDVEIDISDEAGQFKPITVGNDEPKAQSVKSEMLKATRKADENEDNHSITEEEKKTVENASKSPNGGSDIRENIEVSFGSSNTIPSETNFGAAAKANPSERKPTDDIGPRPTDAETQKRIQELVRIKRQEILAEEMTVASAAQDEQKRKEYETLGDTAEEERRKNSEDRQPEVPKDTTEAKSSDPNVRIVEPEQPHSSQVSNTAGKELSKGKNPSKSDSQEKTSAKTSPSKKPRTPKPPKQPEFRSDAYFDILKVQIDDSKQQTKLQGAQTAEQVSKEAKQVSLDEAQMTLRQINNLWEKKESERVLDEDELQAIEKSERSNREAPPEFNI</sequence>
<proteinExistence type="predicted"/>
<feature type="compositionally biased region" description="Basic and acidic residues" evidence="1">
    <location>
        <begin position="117"/>
        <end position="140"/>
    </location>
</feature>
<feature type="compositionally biased region" description="Polar residues" evidence="1">
    <location>
        <begin position="97"/>
        <end position="108"/>
    </location>
</feature>
<dbReference type="AlphaFoldDB" id="A0A7K0KIK9"/>
<keyword evidence="3" id="KW-1185">Reference proteome</keyword>
<comment type="caution">
    <text evidence="2">The sequence shown here is derived from an EMBL/GenBank/DDBJ whole genome shotgun (WGS) entry which is preliminary data.</text>
</comment>
<dbReference type="Proteomes" id="UP000438914">
    <property type="component" value="Unassembled WGS sequence"/>
</dbReference>
<evidence type="ECO:0000313" key="2">
    <source>
        <dbReference type="EMBL" id="MST85295.1"/>
    </source>
</evidence>
<reference evidence="2 3" key="1">
    <citation type="submission" date="2019-08" db="EMBL/GenBank/DDBJ databases">
        <title>In-depth cultivation of the pig gut microbiome towards novel bacterial diversity and tailored functional studies.</title>
        <authorList>
            <person name="Wylensek D."/>
            <person name="Hitch T.C.A."/>
            <person name="Clavel T."/>
        </authorList>
    </citation>
    <scope>NUCLEOTIDE SEQUENCE [LARGE SCALE GENOMIC DNA]</scope>
    <source>
        <strain evidence="2 3">LKV-178-WT-2A</strain>
    </source>
</reference>
<feature type="compositionally biased region" description="Polar residues" evidence="1">
    <location>
        <begin position="214"/>
        <end position="223"/>
    </location>
</feature>
<dbReference type="RefSeq" id="WP_154534879.1">
    <property type="nucleotide sequence ID" value="NZ_VUNG01000033.1"/>
</dbReference>
<feature type="compositionally biased region" description="Basic and acidic residues" evidence="1">
    <location>
        <begin position="179"/>
        <end position="201"/>
    </location>
</feature>
<evidence type="ECO:0000313" key="3">
    <source>
        <dbReference type="Proteomes" id="UP000438914"/>
    </source>
</evidence>